<evidence type="ECO:0000313" key="3">
    <source>
        <dbReference type="EMBL" id="MED6243880.1"/>
    </source>
</evidence>
<accession>A0ABU7B2K2</accession>
<organism evidence="3 4">
    <name type="scientific">Ataeniobius toweri</name>
    <dbReference type="NCBI Taxonomy" id="208326"/>
    <lineage>
        <taxon>Eukaryota</taxon>
        <taxon>Metazoa</taxon>
        <taxon>Chordata</taxon>
        <taxon>Craniata</taxon>
        <taxon>Vertebrata</taxon>
        <taxon>Euteleostomi</taxon>
        <taxon>Actinopterygii</taxon>
        <taxon>Neopterygii</taxon>
        <taxon>Teleostei</taxon>
        <taxon>Neoteleostei</taxon>
        <taxon>Acanthomorphata</taxon>
        <taxon>Ovalentaria</taxon>
        <taxon>Atherinomorphae</taxon>
        <taxon>Cyprinodontiformes</taxon>
        <taxon>Goodeidae</taxon>
        <taxon>Ataeniobius</taxon>
    </lineage>
</organism>
<dbReference type="EMBL" id="JAHUTI010036948">
    <property type="protein sequence ID" value="MED6243880.1"/>
    <property type="molecule type" value="Genomic_DNA"/>
</dbReference>
<evidence type="ECO:0000256" key="2">
    <source>
        <dbReference type="SAM" id="SignalP"/>
    </source>
</evidence>
<evidence type="ECO:0000313" key="4">
    <source>
        <dbReference type="Proteomes" id="UP001345963"/>
    </source>
</evidence>
<reference evidence="3 4" key="1">
    <citation type="submission" date="2021-07" db="EMBL/GenBank/DDBJ databases">
        <authorList>
            <person name="Palmer J.M."/>
        </authorList>
    </citation>
    <scope>NUCLEOTIDE SEQUENCE [LARGE SCALE GENOMIC DNA]</scope>
    <source>
        <strain evidence="3 4">AT_MEX2019</strain>
        <tissue evidence="3">Muscle</tissue>
    </source>
</reference>
<sequence length="240" mass="27124">MMYLNIITHWLTQATSVVLSDCTATSGASYIHSFIFYTTYSIEGHRGAGAYLQHFTGEMQGTPWTGCQSITGQHRDIQDTHSHLRARPINLTVMFLDCGRKPEYLDRTHTCTGRTYKLHAERPPAGRHPGPSCCKATVLSTAPLCSPCFLYFIPNFIWFYRYIWSPVYLTTEKKRELIGNWLTRSRTTPQFSDKEESSDPQSGSSSAPLNLTQSKFRDNVCCFSTSSLCVCTAMRWPSSS</sequence>
<name>A0ABU7B2K2_9TELE</name>
<gene>
    <name evidence="3" type="ORF">ATANTOWER_029101</name>
</gene>
<keyword evidence="2" id="KW-0732">Signal</keyword>
<evidence type="ECO:0000256" key="1">
    <source>
        <dbReference type="SAM" id="MobiDB-lite"/>
    </source>
</evidence>
<feature type="region of interest" description="Disordered" evidence="1">
    <location>
        <begin position="189"/>
        <end position="210"/>
    </location>
</feature>
<keyword evidence="4" id="KW-1185">Reference proteome</keyword>
<proteinExistence type="predicted"/>
<feature type="chain" id="PRO_5045215352" evidence="2">
    <location>
        <begin position="17"/>
        <end position="240"/>
    </location>
</feature>
<feature type="signal peptide" evidence="2">
    <location>
        <begin position="1"/>
        <end position="16"/>
    </location>
</feature>
<protein>
    <submittedName>
        <fullName evidence="3">Uncharacterized protein</fullName>
    </submittedName>
</protein>
<comment type="caution">
    <text evidence="3">The sequence shown here is derived from an EMBL/GenBank/DDBJ whole genome shotgun (WGS) entry which is preliminary data.</text>
</comment>
<dbReference type="Proteomes" id="UP001345963">
    <property type="component" value="Unassembled WGS sequence"/>
</dbReference>